<protein>
    <submittedName>
        <fullName evidence="4">HcpC</fullName>
    </submittedName>
</protein>
<dbReference type="InterPro" id="IPR052721">
    <property type="entry name" value="ET_Amicyanin"/>
</dbReference>
<keyword evidence="1" id="KW-0479">Metal-binding</keyword>
<dbReference type="AlphaFoldDB" id="A0A3N0DWX9"/>
<organism evidence="4 5">
    <name type="scientific">Nocardioides marmorisolisilvae</name>
    <dbReference type="NCBI Taxonomy" id="1542737"/>
    <lineage>
        <taxon>Bacteria</taxon>
        <taxon>Bacillati</taxon>
        <taxon>Actinomycetota</taxon>
        <taxon>Actinomycetes</taxon>
        <taxon>Propionibacteriales</taxon>
        <taxon>Nocardioidaceae</taxon>
        <taxon>Nocardioides</taxon>
    </lineage>
</organism>
<dbReference type="InterPro" id="IPR000923">
    <property type="entry name" value="BlueCu_1"/>
</dbReference>
<dbReference type="GO" id="GO:0009055">
    <property type="term" value="F:electron transfer activity"/>
    <property type="evidence" value="ECO:0007669"/>
    <property type="project" value="InterPro"/>
</dbReference>
<feature type="domain" description="Blue (type 1) copper" evidence="3">
    <location>
        <begin position="49"/>
        <end position="139"/>
    </location>
</feature>
<accession>A0A3N0DWX9</accession>
<keyword evidence="5" id="KW-1185">Reference proteome</keyword>
<dbReference type="OrthoDB" id="574459at2"/>
<dbReference type="PANTHER" id="PTHR36507:SF1">
    <property type="entry name" value="BLL1555 PROTEIN"/>
    <property type="match status" value="1"/>
</dbReference>
<evidence type="ECO:0000256" key="2">
    <source>
        <dbReference type="ARBA" id="ARBA00023008"/>
    </source>
</evidence>
<evidence type="ECO:0000259" key="3">
    <source>
        <dbReference type="Pfam" id="PF00127"/>
    </source>
</evidence>
<name>A0A3N0DWX9_9ACTN</name>
<dbReference type="GO" id="GO:0005507">
    <property type="term" value="F:copper ion binding"/>
    <property type="evidence" value="ECO:0007669"/>
    <property type="project" value="InterPro"/>
</dbReference>
<sequence>MKTTTAPSRARRIAGALGVTALTLALVAGCGSTGSGSPKSSGSSSKDTVTTKLLSFMPEKLTVKVGTKVTWKAGDGIGHTVTTGTFTLGSDGLRTAENPDGLINKPLRAGKDVSYTFTKPGKYVYYCSIHKGMAGEIDVTP</sequence>
<evidence type="ECO:0000313" key="5">
    <source>
        <dbReference type="Proteomes" id="UP000277094"/>
    </source>
</evidence>
<reference evidence="4 5" key="1">
    <citation type="submission" date="2018-11" db="EMBL/GenBank/DDBJ databases">
        <authorList>
            <person name="Li F."/>
        </authorList>
    </citation>
    <scope>NUCLEOTIDE SEQUENCE [LARGE SCALE GENOMIC DNA]</scope>
    <source>
        <strain evidence="4 5">KIS18-7</strain>
    </source>
</reference>
<dbReference type="PROSITE" id="PS51257">
    <property type="entry name" value="PROKAR_LIPOPROTEIN"/>
    <property type="match status" value="1"/>
</dbReference>
<dbReference type="InterPro" id="IPR008972">
    <property type="entry name" value="Cupredoxin"/>
</dbReference>
<dbReference type="EMBL" id="RJSG01000002">
    <property type="protein sequence ID" value="RNL79943.1"/>
    <property type="molecule type" value="Genomic_DNA"/>
</dbReference>
<proteinExistence type="predicted"/>
<dbReference type="Pfam" id="PF00127">
    <property type="entry name" value="Copper-bind"/>
    <property type="match status" value="1"/>
</dbReference>
<dbReference type="SUPFAM" id="SSF49503">
    <property type="entry name" value="Cupredoxins"/>
    <property type="match status" value="1"/>
</dbReference>
<evidence type="ECO:0000256" key="1">
    <source>
        <dbReference type="ARBA" id="ARBA00022723"/>
    </source>
</evidence>
<evidence type="ECO:0000313" key="4">
    <source>
        <dbReference type="EMBL" id="RNL79943.1"/>
    </source>
</evidence>
<dbReference type="PANTHER" id="PTHR36507">
    <property type="entry name" value="BLL1555 PROTEIN"/>
    <property type="match status" value="1"/>
</dbReference>
<comment type="caution">
    <text evidence="4">The sequence shown here is derived from an EMBL/GenBank/DDBJ whole genome shotgun (WGS) entry which is preliminary data.</text>
</comment>
<dbReference type="Gene3D" id="2.60.40.420">
    <property type="entry name" value="Cupredoxins - blue copper proteins"/>
    <property type="match status" value="1"/>
</dbReference>
<dbReference type="Proteomes" id="UP000277094">
    <property type="component" value="Unassembled WGS sequence"/>
</dbReference>
<gene>
    <name evidence="4" type="ORF">EFL95_13525</name>
</gene>
<keyword evidence="2" id="KW-0186">Copper</keyword>